<dbReference type="EMBL" id="CP036291">
    <property type="protein sequence ID" value="QDU87086.1"/>
    <property type="molecule type" value="Genomic_DNA"/>
</dbReference>
<dbReference type="PANTHER" id="PTHR43884">
    <property type="entry name" value="ACYL-COA DEHYDROGENASE"/>
    <property type="match status" value="1"/>
</dbReference>
<dbReference type="SUPFAM" id="SSF56645">
    <property type="entry name" value="Acyl-CoA dehydrogenase NM domain-like"/>
    <property type="match status" value="1"/>
</dbReference>
<dbReference type="Proteomes" id="UP000317429">
    <property type="component" value="Chromosome"/>
</dbReference>
<sequence length="360" mass="37441">MIETPDSPELAALCKQLAERAGETDRAGAFPAEQLRLCGEAGVFRWFLAPEHGGFGWDEEAVVRGYLALSEACLTTTFVITQRTGACRRIAGGGSDALRARLLPGLASGAALATVGISHLTTSGRHLKQPMLRATRTDAGWRLDGAAPWVTGGDHADWLVVGATVMDRDEPTSEQLLAVVPGSLEGVTAQAPFELVGVSASSTGPVRFDGAQIGDDLLLAGPVENVMAQGIGGRTGGHETSTLALGLASAAIGLLNHEGQRRENLHGPTAAIVAERDELVADLLSITRGAPSCTTESLRRRANSLALRAAQASLAAAKGAGYVAGHPAGRWCRESLFFLVWSCPQPVLDANLCELAGIVG</sequence>
<reference evidence="2 3" key="1">
    <citation type="submission" date="2019-02" db="EMBL/GenBank/DDBJ databases">
        <title>Deep-cultivation of Planctomycetes and their phenomic and genomic characterization uncovers novel biology.</title>
        <authorList>
            <person name="Wiegand S."/>
            <person name="Jogler M."/>
            <person name="Boedeker C."/>
            <person name="Pinto D."/>
            <person name="Vollmers J."/>
            <person name="Rivas-Marin E."/>
            <person name="Kohn T."/>
            <person name="Peeters S.H."/>
            <person name="Heuer A."/>
            <person name="Rast P."/>
            <person name="Oberbeckmann S."/>
            <person name="Bunk B."/>
            <person name="Jeske O."/>
            <person name="Meyerdierks A."/>
            <person name="Storesund J.E."/>
            <person name="Kallscheuer N."/>
            <person name="Luecker S."/>
            <person name="Lage O.M."/>
            <person name="Pohl T."/>
            <person name="Merkel B.J."/>
            <person name="Hornburger P."/>
            <person name="Mueller R.-W."/>
            <person name="Bruemmer F."/>
            <person name="Labrenz M."/>
            <person name="Spormann A.M."/>
            <person name="Op den Camp H."/>
            <person name="Overmann J."/>
            <person name="Amann R."/>
            <person name="Jetten M.S.M."/>
            <person name="Mascher T."/>
            <person name="Medema M.H."/>
            <person name="Devos D.P."/>
            <person name="Kaster A.-K."/>
            <person name="Ovreas L."/>
            <person name="Rohde M."/>
            <person name="Galperin M.Y."/>
            <person name="Jogler C."/>
        </authorList>
    </citation>
    <scope>NUCLEOTIDE SEQUENCE [LARGE SCALE GENOMIC DNA]</scope>
    <source>
        <strain evidence="2 3">Pla175</strain>
    </source>
</reference>
<keyword evidence="2" id="KW-0560">Oxidoreductase</keyword>
<evidence type="ECO:0000313" key="3">
    <source>
        <dbReference type="Proteomes" id="UP000317429"/>
    </source>
</evidence>
<organism evidence="2 3">
    <name type="scientific">Pirellulimonas nuda</name>
    <dbReference type="NCBI Taxonomy" id="2528009"/>
    <lineage>
        <taxon>Bacteria</taxon>
        <taxon>Pseudomonadati</taxon>
        <taxon>Planctomycetota</taxon>
        <taxon>Planctomycetia</taxon>
        <taxon>Pirellulales</taxon>
        <taxon>Lacipirellulaceae</taxon>
        <taxon>Pirellulimonas</taxon>
    </lineage>
</organism>
<evidence type="ECO:0000259" key="1">
    <source>
        <dbReference type="Pfam" id="PF02771"/>
    </source>
</evidence>
<keyword evidence="3" id="KW-1185">Reference proteome</keyword>
<dbReference type="InterPro" id="IPR013786">
    <property type="entry name" value="AcylCoA_DH/ox_N"/>
</dbReference>
<dbReference type="AlphaFoldDB" id="A0A518D6K5"/>
<dbReference type="InterPro" id="IPR046373">
    <property type="entry name" value="Acyl-CoA_Oxase/DH_mid-dom_sf"/>
</dbReference>
<dbReference type="GO" id="GO:0003995">
    <property type="term" value="F:acyl-CoA dehydrogenase activity"/>
    <property type="evidence" value="ECO:0007669"/>
    <property type="project" value="TreeGrafter"/>
</dbReference>
<dbReference type="Pfam" id="PF02771">
    <property type="entry name" value="Acyl-CoA_dh_N"/>
    <property type="match status" value="1"/>
</dbReference>
<dbReference type="OrthoDB" id="248779at2"/>
<dbReference type="PANTHER" id="PTHR43884:SF12">
    <property type="entry name" value="ISOVALERYL-COA DEHYDROGENASE, MITOCHONDRIAL-RELATED"/>
    <property type="match status" value="1"/>
</dbReference>
<dbReference type="EC" id="1.3.99.32" evidence="2"/>
<accession>A0A518D6K5</accession>
<dbReference type="InterPro" id="IPR037069">
    <property type="entry name" value="AcylCoA_DH/ox_N_sf"/>
</dbReference>
<feature type="domain" description="Acyl-CoA dehydrogenase/oxidase N-terminal" evidence="1">
    <location>
        <begin position="14"/>
        <end position="109"/>
    </location>
</feature>
<protein>
    <submittedName>
        <fullName evidence="2">Glutaryl-CoA dehydrogenase</fullName>
        <ecNumber evidence="2">1.3.99.32</ecNumber>
    </submittedName>
</protein>
<dbReference type="GO" id="GO:0050660">
    <property type="term" value="F:flavin adenine dinucleotide binding"/>
    <property type="evidence" value="ECO:0007669"/>
    <property type="project" value="InterPro"/>
</dbReference>
<dbReference type="KEGG" id="pnd:Pla175_04410"/>
<name>A0A518D6K5_9BACT</name>
<gene>
    <name evidence="2" type="primary">acd</name>
    <name evidence="2" type="ORF">Pla175_04410</name>
</gene>
<dbReference type="InterPro" id="IPR009100">
    <property type="entry name" value="AcylCoA_DH/oxidase_NM_dom_sf"/>
</dbReference>
<proteinExistence type="predicted"/>
<evidence type="ECO:0000313" key="2">
    <source>
        <dbReference type="EMBL" id="QDU87086.1"/>
    </source>
</evidence>
<dbReference type="Gene3D" id="1.10.540.10">
    <property type="entry name" value="Acyl-CoA dehydrogenase/oxidase, N-terminal domain"/>
    <property type="match status" value="1"/>
</dbReference>
<dbReference type="RefSeq" id="WP_145280907.1">
    <property type="nucleotide sequence ID" value="NZ_CP036291.1"/>
</dbReference>
<dbReference type="Gene3D" id="2.40.110.10">
    <property type="entry name" value="Butyryl-CoA Dehydrogenase, subunit A, domain 2"/>
    <property type="match status" value="1"/>
</dbReference>